<feature type="region of interest" description="Disordered" evidence="5">
    <location>
        <begin position="21"/>
        <end position="47"/>
    </location>
</feature>
<protein>
    <recommendedName>
        <fullName evidence="4">Kinase</fullName>
        <ecNumber evidence="4">2.7.-.-</ecNumber>
    </recommendedName>
</protein>
<accession>A0A0B7N311</accession>
<dbReference type="PANTHER" id="PTHR12400">
    <property type="entry name" value="INOSITOL POLYPHOSPHATE KINASE"/>
    <property type="match status" value="1"/>
</dbReference>
<dbReference type="Gene3D" id="3.30.470.160">
    <property type="entry name" value="Inositol polyphosphate kinase"/>
    <property type="match status" value="1"/>
</dbReference>
<dbReference type="STRING" id="35722.A0A0B7N311"/>
<dbReference type="GO" id="GO:0032958">
    <property type="term" value="P:inositol phosphate biosynthetic process"/>
    <property type="evidence" value="ECO:0007669"/>
    <property type="project" value="InterPro"/>
</dbReference>
<dbReference type="GO" id="GO:0005737">
    <property type="term" value="C:cytoplasm"/>
    <property type="evidence" value="ECO:0007669"/>
    <property type="project" value="TreeGrafter"/>
</dbReference>
<evidence type="ECO:0000256" key="5">
    <source>
        <dbReference type="SAM" id="MobiDB-lite"/>
    </source>
</evidence>
<evidence type="ECO:0000313" key="7">
    <source>
        <dbReference type="Proteomes" id="UP000054107"/>
    </source>
</evidence>
<dbReference type="InterPro" id="IPR038286">
    <property type="entry name" value="IPK_sf"/>
</dbReference>
<evidence type="ECO:0000256" key="4">
    <source>
        <dbReference type="RuleBase" id="RU363090"/>
    </source>
</evidence>
<evidence type="ECO:0000313" key="6">
    <source>
        <dbReference type="EMBL" id="CEP09454.1"/>
    </source>
</evidence>
<keyword evidence="7" id="KW-1185">Reference proteome</keyword>
<keyword evidence="3 4" id="KW-0418">Kinase</keyword>
<evidence type="ECO:0000256" key="1">
    <source>
        <dbReference type="ARBA" id="ARBA00007374"/>
    </source>
</evidence>
<dbReference type="Proteomes" id="UP000054107">
    <property type="component" value="Unassembled WGS sequence"/>
</dbReference>
<dbReference type="GO" id="GO:0000824">
    <property type="term" value="F:inositol-1,4,5,6-tetrakisphosphate 3-kinase activity"/>
    <property type="evidence" value="ECO:0007669"/>
    <property type="project" value="TreeGrafter"/>
</dbReference>
<evidence type="ECO:0000256" key="2">
    <source>
        <dbReference type="ARBA" id="ARBA00022679"/>
    </source>
</evidence>
<reference evidence="6 7" key="1">
    <citation type="submission" date="2014-09" db="EMBL/GenBank/DDBJ databases">
        <authorList>
            <person name="Ellenberger Sabrina"/>
        </authorList>
    </citation>
    <scope>NUCLEOTIDE SEQUENCE [LARGE SCALE GENOMIC DNA]</scope>
    <source>
        <strain evidence="6 7">CBS 412.66</strain>
    </source>
</reference>
<dbReference type="PANTHER" id="PTHR12400:SF21">
    <property type="entry name" value="KINASE"/>
    <property type="match status" value="1"/>
</dbReference>
<sequence length="634" mass="72605">MSIMQTKECHISDCEDIDDESEWDLSNTYESSSENDDASSDEHKDHYFDPTKITTSLPLLPFNNQVGGHASFFRFSKRAICKPVSTREQEFYEHIDSSHHELLPFTSQYMGVLNVTYRPTGTSEHPVPEVLFEKNKHLLRDWHACANNLGRRHSSSCSPGSHPSQDYLRSSNCRARSKKFHEQVLREVFSPEALKERLVLAEDWKRRNKLSNNASSGNLRELEWNSTQPELVHSYSDRFPLRKLWRDENPIAEGGRSVPILSSYQHVMDDYDEYDDNSTLTGSIDTMTLEPRRPSIISSTASSPSIKKEAPVDDENIFAMDDFDVGKKRQGIKRAPNIPLLQVDSACLKQQNNKQKDCATAENHAKQLNNPWSLQIYNRDLQKMRNRKQTNVAAADEPQQTSQKYILIEDLTDGVKYPCVLDLKMGTRQYGVYATREKMRSQTIKCEKSTSKVLGVRVCGMQVYKSDLNEFSFQDKYYGRTLAPISFCETLEAYLDNGSGCQIKHIPVIVRKLRRLARIIKTMNDYRFYSSSLLMIYDGNASSDRKIDVRIIDFANCVTSEDVQCQYRSFTYPPRNKGPDNGYLLGLKSLVLCFEFIFSKHGGSAQDLVTEGDDVFQDIYETANDEAISKILQQ</sequence>
<dbReference type="OrthoDB" id="2573163at2759"/>
<gene>
    <name evidence="6" type="primary">PARPA_02948.1 scaffold 5990</name>
</gene>
<dbReference type="EC" id="2.7.-.-" evidence="4"/>
<comment type="similarity">
    <text evidence="1 4">Belongs to the inositol phosphokinase (IPK) family.</text>
</comment>
<dbReference type="EMBL" id="LN721622">
    <property type="protein sequence ID" value="CEP09454.1"/>
    <property type="molecule type" value="Genomic_DNA"/>
</dbReference>
<name>A0A0B7N311_9FUNG</name>
<dbReference type="AlphaFoldDB" id="A0A0B7N311"/>
<dbReference type="GO" id="GO:0005634">
    <property type="term" value="C:nucleus"/>
    <property type="evidence" value="ECO:0007669"/>
    <property type="project" value="TreeGrafter"/>
</dbReference>
<proteinExistence type="inferred from homology"/>
<evidence type="ECO:0000256" key="3">
    <source>
        <dbReference type="ARBA" id="ARBA00022777"/>
    </source>
</evidence>
<keyword evidence="2 4" id="KW-0808">Transferase</keyword>
<dbReference type="GO" id="GO:0046854">
    <property type="term" value="P:phosphatidylinositol phosphate biosynthetic process"/>
    <property type="evidence" value="ECO:0007669"/>
    <property type="project" value="TreeGrafter"/>
</dbReference>
<dbReference type="Pfam" id="PF03770">
    <property type="entry name" value="IPK"/>
    <property type="match status" value="1"/>
</dbReference>
<dbReference type="SUPFAM" id="SSF56104">
    <property type="entry name" value="SAICAR synthase-like"/>
    <property type="match status" value="1"/>
</dbReference>
<dbReference type="GO" id="GO:0008440">
    <property type="term" value="F:inositol-1,4,5-trisphosphate 3-kinase activity"/>
    <property type="evidence" value="ECO:0007669"/>
    <property type="project" value="TreeGrafter"/>
</dbReference>
<organism evidence="6 7">
    <name type="scientific">Parasitella parasitica</name>
    <dbReference type="NCBI Taxonomy" id="35722"/>
    <lineage>
        <taxon>Eukaryota</taxon>
        <taxon>Fungi</taxon>
        <taxon>Fungi incertae sedis</taxon>
        <taxon>Mucoromycota</taxon>
        <taxon>Mucoromycotina</taxon>
        <taxon>Mucoromycetes</taxon>
        <taxon>Mucorales</taxon>
        <taxon>Mucorineae</taxon>
        <taxon>Mucoraceae</taxon>
        <taxon>Parasitella</taxon>
    </lineage>
</organism>
<dbReference type="InterPro" id="IPR005522">
    <property type="entry name" value="IPK"/>
</dbReference>